<name>A0A385PZR0_9FIRM</name>
<evidence type="ECO:0000313" key="1">
    <source>
        <dbReference type="EMBL" id="AYA98757.1"/>
    </source>
</evidence>
<dbReference type="Proteomes" id="UP000265562">
    <property type="component" value="Chromosome"/>
</dbReference>
<dbReference type="KEGG" id="lua:D4A81_01725"/>
<accession>A0A385PZR0</accession>
<proteinExistence type="predicted"/>
<evidence type="ECO:0000313" key="2">
    <source>
        <dbReference type="Proteomes" id="UP000265562"/>
    </source>
</evidence>
<dbReference type="EMBL" id="CP032364">
    <property type="protein sequence ID" value="AYA98757.1"/>
    <property type="molecule type" value="Genomic_DNA"/>
</dbReference>
<dbReference type="Pfam" id="PF20097">
    <property type="entry name" value="DUF6487"/>
    <property type="match status" value="1"/>
</dbReference>
<dbReference type="OrthoDB" id="384892at2"/>
<protein>
    <submittedName>
        <fullName evidence="1">Uncharacterized protein</fullName>
    </submittedName>
</protein>
<reference evidence="1 2" key="1">
    <citation type="submission" date="2018-09" db="EMBL/GenBank/DDBJ databases">
        <title>Genome sequencing of Lachnoanaerobaculum umeaense DSM 23576.</title>
        <authorList>
            <person name="Kook J.-K."/>
            <person name="Park S.-N."/>
            <person name="Lim Y.K."/>
        </authorList>
    </citation>
    <scope>NUCLEOTIDE SEQUENCE [LARGE SCALE GENOMIC DNA]</scope>
    <source>
        <strain evidence="2">DSM 23576 \ CCUG 58757</strain>
    </source>
</reference>
<sequence>MEKEAIKCPYCGKEMEEGGIPVDRYSLRWKSMEGDRGGLKYFLNLDKKDVVLASIVTGKYCTAYLCRDCGKIIIDI</sequence>
<dbReference type="RefSeq" id="WP_111523929.1">
    <property type="nucleotide sequence ID" value="NZ_CP032364.1"/>
</dbReference>
<keyword evidence="2" id="KW-1185">Reference proteome</keyword>
<dbReference type="InterPro" id="IPR045504">
    <property type="entry name" value="DUF6487"/>
</dbReference>
<gene>
    <name evidence="1" type="ORF">D4A81_01725</name>
</gene>
<organism evidence="1 2">
    <name type="scientific">Lachnoanaerobaculum umeaense</name>
    <dbReference type="NCBI Taxonomy" id="617123"/>
    <lineage>
        <taxon>Bacteria</taxon>
        <taxon>Bacillati</taxon>
        <taxon>Bacillota</taxon>
        <taxon>Clostridia</taxon>
        <taxon>Lachnospirales</taxon>
        <taxon>Lachnospiraceae</taxon>
        <taxon>Lachnoanaerobaculum</taxon>
    </lineage>
</organism>
<dbReference type="AlphaFoldDB" id="A0A385PZR0"/>